<reference evidence="4" key="1">
    <citation type="journal article" date="2019" name="Int. J. Syst. Evol. Microbiol.">
        <title>The Global Catalogue of Microorganisms (GCM) 10K type strain sequencing project: providing services to taxonomists for standard genome sequencing and annotation.</title>
        <authorList>
            <consortium name="The Broad Institute Genomics Platform"/>
            <consortium name="The Broad Institute Genome Sequencing Center for Infectious Disease"/>
            <person name="Wu L."/>
            <person name="Ma J."/>
        </authorList>
    </citation>
    <scope>NUCLEOTIDE SEQUENCE [LARGE SCALE GENOMIC DNA]</scope>
    <source>
        <strain evidence="4">CCUG 55328</strain>
    </source>
</reference>
<organism evidence="3 4">
    <name type="scientific">Seohaeicola saemankumensis</name>
    <dbReference type="NCBI Taxonomy" id="481181"/>
    <lineage>
        <taxon>Bacteria</taxon>
        <taxon>Pseudomonadati</taxon>
        <taxon>Pseudomonadota</taxon>
        <taxon>Alphaproteobacteria</taxon>
        <taxon>Rhodobacterales</taxon>
        <taxon>Roseobacteraceae</taxon>
        <taxon>Seohaeicola</taxon>
    </lineage>
</organism>
<gene>
    <name evidence="3" type="ORF">ACFQ3C_02590</name>
</gene>
<name>A0ABW3TBD1_9RHOB</name>
<dbReference type="CDD" id="cd00158">
    <property type="entry name" value="RHOD"/>
    <property type="match status" value="1"/>
</dbReference>
<evidence type="ECO:0000259" key="2">
    <source>
        <dbReference type="PROSITE" id="PS50206"/>
    </source>
</evidence>
<dbReference type="Pfam" id="PF00581">
    <property type="entry name" value="Rhodanese"/>
    <property type="match status" value="1"/>
</dbReference>
<evidence type="ECO:0000313" key="4">
    <source>
        <dbReference type="Proteomes" id="UP001597151"/>
    </source>
</evidence>
<keyword evidence="4" id="KW-1185">Reference proteome</keyword>
<comment type="caution">
    <text evidence="3">The sequence shown here is derived from an EMBL/GenBank/DDBJ whole genome shotgun (WGS) entry which is preliminary data.</text>
</comment>
<dbReference type="InterPro" id="IPR050229">
    <property type="entry name" value="GlpE_sulfurtransferase"/>
</dbReference>
<dbReference type="PROSITE" id="PS00380">
    <property type="entry name" value="RHODANESE_1"/>
    <property type="match status" value="1"/>
</dbReference>
<accession>A0ABW3TBD1</accession>
<evidence type="ECO:0000313" key="3">
    <source>
        <dbReference type="EMBL" id="MFD1193556.1"/>
    </source>
</evidence>
<dbReference type="Proteomes" id="UP001597151">
    <property type="component" value="Unassembled WGS sequence"/>
</dbReference>
<dbReference type="PANTHER" id="PTHR43031">
    <property type="entry name" value="FAD-DEPENDENT OXIDOREDUCTASE"/>
    <property type="match status" value="1"/>
</dbReference>
<dbReference type="EMBL" id="JBHTKR010000001">
    <property type="protein sequence ID" value="MFD1193556.1"/>
    <property type="molecule type" value="Genomic_DNA"/>
</dbReference>
<evidence type="ECO:0000256" key="1">
    <source>
        <dbReference type="SAM" id="SignalP"/>
    </source>
</evidence>
<dbReference type="SMART" id="SM00450">
    <property type="entry name" value="RHOD"/>
    <property type="match status" value="1"/>
</dbReference>
<feature type="domain" description="Rhodanese" evidence="2">
    <location>
        <begin position="53"/>
        <end position="137"/>
    </location>
</feature>
<dbReference type="PROSITE" id="PS50206">
    <property type="entry name" value="RHODANESE_3"/>
    <property type="match status" value="1"/>
</dbReference>
<sequence>MTHLLRALALSAALGLPLAAQAEETLAEAITGYMDFATYDSGIIVPEQLDRTVFEAALFVDTRDAAQFAAGHVPGAVHIEWREVPGRLDELPDTGMVILYCNTGSLSAQAAFAARLLGRENVLVLQTGFDGWQATAAYKPE</sequence>
<keyword evidence="1" id="KW-0732">Signal</keyword>
<dbReference type="InterPro" id="IPR036873">
    <property type="entry name" value="Rhodanese-like_dom_sf"/>
</dbReference>
<feature type="signal peptide" evidence="1">
    <location>
        <begin position="1"/>
        <end position="22"/>
    </location>
</feature>
<dbReference type="SUPFAM" id="SSF52821">
    <property type="entry name" value="Rhodanese/Cell cycle control phosphatase"/>
    <property type="match status" value="1"/>
</dbReference>
<dbReference type="RefSeq" id="WP_380788868.1">
    <property type="nucleotide sequence ID" value="NZ_JBHTKR010000001.1"/>
</dbReference>
<proteinExistence type="predicted"/>
<feature type="chain" id="PRO_5046872875" evidence="1">
    <location>
        <begin position="23"/>
        <end position="141"/>
    </location>
</feature>
<dbReference type="Gene3D" id="3.40.250.10">
    <property type="entry name" value="Rhodanese-like domain"/>
    <property type="match status" value="1"/>
</dbReference>
<dbReference type="PANTHER" id="PTHR43031:SF1">
    <property type="entry name" value="PYRIDINE NUCLEOTIDE-DISULPHIDE OXIDOREDUCTASE"/>
    <property type="match status" value="1"/>
</dbReference>
<dbReference type="InterPro" id="IPR001763">
    <property type="entry name" value="Rhodanese-like_dom"/>
</dbReference>
<dbReference type="InterPro" id="IPR001307">
    <property type="entry name" value="Thiosulphate_STrfase_CS"/>
</dbReference>
<protein>
    <submittedName>
        <fullName evidence="3">Rhodanese-like domain-containing protein</fullName>
    </submittedName>
</protein>